<feature type="domain" description="GH10" evidence="5">
    <location>
        <begin position="303"/>
        <end position="491"/>
    </location>
</feature>
<dbReference type="SUPFAM" id="SSF51445">
    <property type="entry name" value="(Trans)glycosidases"/>
    <property type="match status" value="1"/>
</dbReference>
<dbReference type="Gene3D" id="3.20.20.80">
    <property type="entry name" value="Glycosidases"/>
    <property type="match status" value="1"/>
</dbReference>
<evidence type="ECO:0000256" key="2">
    <source>
        <dbReference type="ARBA" id="ARBA00023277"/>
    </source>
</evidence>
<dbReference type="EMBL" id="VZBZ01000169">
    <property type="protein sequence ID" value="MQN79162.1"/>
    <property type="molecule type" value="Genomic_DNA"/>
</dbReference>
<accession>A0AA90UKS3</accession>
<evidence type="ECO:0000259" key="5">
    <source>
        <dbReference type="Pfam" id="PF00331"/>
    </source>
</evidence>
<evidence type="ECO:0000256" key="1">
    <source>
        <dbReference type="ARBA" id="ARBA00022801"/>
    </source>
</evidence>
<name>A0AA90UKS3_9BACT</name>
<gene>
    <name evidence="6" type="ORF">F7D71_15135</name>
</gene>
<dbReference type="Pfam" id="PF00331">
    <property type="entry name" value="Glyco_hydro_10"/>
    <property type="match status" value="1"/>
</dbReference>
<dbReference type="SUPFAM" id="SSF49785">
    <property type="entry name" value="Galactose-binding domain-like"/>
    <property type="match status" value="1"/>
</dbReference>
<sequence>MKKIHNILLASAAASMLLTGCAEDFDTSYAAGNKPESVAMADLTRGYEVLKNYTGMKLGANLTIADLKAANTSFSTVLANFNEVNVVDGFSHAAVVADDGTVSADASKDEVGAAIAAGLVPTASLFAPNAWNLTVMKEATKDIWVDGENVDLHQKFDFESSAIGDVFGTDTNSKVAKDPTGKNGKSLFNKKAAKFIEFPVNLPEGASLSTIKTISFDYYSSNVKKNVVIRVKVGDKAKELRNFGVPTKAKTWETFMVDLSKIDFTEAFDADDMKSSNISLVIGQAAVPQQVYVDNIDIYAPYQKPGYYKPRPVEEKAADVKKAMFAYVDSVMQNYGDKVQAWNVASNLIEDLFYSLKSSENMGATDEFYPNDYLDESWVADVCKEIHSKKADAKLFYSEENLLTDAEKTEAAINYIRQWNEAGAQIEGIDVKLDVPYNSSSVAEAKANIDNLLATLKASGLEIRLSDMNVYLADANGTVADQSMATFEDYKGMAELYAYILNKAQDVLGDKLYGVSFSTINQGTTGVGLWNHFNRLPTYVGVVNGLQKTEIKW</sequence>
<evidence type="ECO:0000256" key="4">
    <source>
        <dbReference type="SAM" id="SignalP"/>
    </source>
</evidence>
<protein>
    <recommendedName>
        <fullName evidence="5">GH10 domain-containing protein</fullName>
    </recommendedName>
</protein>
<feature type="signal peptide" evidence="4">
    <location>
        <begin position="1"/>
        <end position="24"/>
    </location>
</feature>
<dbReference type="GO" id="GO:0004553">
    <property type="term" value="F:hydrolase activity, hydrolyzing O-glycosyl compounds"/>
    <property type="evidence" value="ECO:0007669"/>
    <property type="project" value="InterPro"/>
</dbReference>
<dbReference type="InterPro" id="IPR001000">
    <property type="entry name" value="GH10_dom"/>
</dbReference>
<dbReference type="RefSeq" id="WP_153093780.1">
    <property type="nucleotide sequence ID" value="NZ_VZBX01000059.1"/>
</dbReference>
<dbReference type="Proteomes" id="UP000423156">
    <property type="component" value="Unassembled WGS sequence"/>
</dbReference>
<organism evidence="6 7">
    <name type="scientific">Segatella copri</name>
    <dbReference type="NCBI Taxonomy" id="165179"/>
    <lineage>
        <taxon>Bacteria</taxon>
        <taxon>Pseudomonadati</taxon>
        <taxon>Bacteroidota</taxon>
        <taxon>Bacteroidia</taxon>
        <taxon>Bacteroidales</taxon>
        <taxon>Prevotellaceae</taxon>
        <taxon>Segatella</taxon>
    </lineage>
</organism>
<dbReference type="InterPro" id="IPR017853">
    <property type="entry name" value="GH"/>
</dbReference>
<evidence type="ECO:0000313" key="6">
    <source>
        <dbReference type="EMBL" id="MQN79162.1"/>
    </source>
</evidence>
<keyword evidence="3" id="KW-0624">Polysaccharide degradation</keyword>
<dbReference type="AlphaFoldDB" id="A0AA90UKS3"/>
<dbReference type="InterPro" id="IPR008979">
    <property type="entry name" value="Galactose-bd-like_sf"/>
</dbReference>
<dbReference type="GO" id="GO:0000272">
    <property type="term" value="P:polysaccharide catabolic process"/>
    <property type="evidence" value="ECO:0007669"/>
    <property type="project" value="UniProtKB-KW"/>
</dbReference>
<keyword evidence="4" id="KW-0732">Signal</keyword>
<keyword evidence="1" id="KW-0378">Hydrolase</keyword>
<keyword evidence="2" id="KW-0119">Carbohydrate metabolism</keyword>
<feature type="chain" id="PRO_5043278481" description="GH10 domain-containing protein" evidence="4">
    <location>
        <begin position="25"/>
        <end position="553"/>
    </location>
</feature>
<proteinExistence type="predicted"/>
<comment type="caution">
    <text evidence="6">The sequence shown here is derived from an EMBL/GenBank/DDBJ whole genome shotgun (WGS) entry which is preliminary data.</text>
</comment>
<evidence type="ECO:0000313" key="7">
    <source>
        <dbReference type="Proteomes" id="UP000423156"/>
    </source>
</evidence>
<reference evidence="7" key="1">
    <citation type="submission" date="2019-09" db="EMBL/GenBank/DDBJ databases">
        <title>Distinct polysaccharide growth profiles of human intestinal Prevotella copri isolates.</title>
        <authorList>
            <person name="Fehlner-Peach H."/>
            <person name="Magnabosco C."/>
            <person name="Raghavan V."/>
            <person name="Scher J.U."/>
            <person name="Tett A."/>
            <person name="Cox L.M."/>
            <person name="Gottsegen C."/>
            <person name="Watters A."/>
            <person name="Wiltshire- Gordon J.D."/>
            <person name="Segata N."/>
            <person name="Bonneau R."/>
            <person name="Littman D.R."/>
        </authorList>
    </citation>
    <scope>NUCLEOTIDE SEQUENCE [LARGE SCALE GENOMIC DNA]</scope>
    <source>
        <strain evidence="7">BU41712</strain>
    </source>
</reference>
<evidence type="ECO:0000256" key="3">
    <source>
        <dbReference type="ARBA" id="ARBA00023326"/>
    </source>
</evidence>
<dbReference type="PROSITE" id="PS51257">
    <property type="entry name" value="PROKAR_LIPOPROTEIN"/>
    <property type="match status" value="1"/>
</dbReference>